<dbReference type="EMBL" id="QZAB01000413">
    <property type="protein sequence ID" value="RQD83059.1"/>
    <property type="molecule type" value="Genomic_DNA"/>
</dbReference>
<dbReference type="PANTHER" id="PTHR35903">
    <property type="entry name" value="FLAGELLIN B1"/>
    <property type="match status" value="1"/>
</dbReference>
<dbReference type="Pfam" id="PF01917">
    <property type="entry name" value="Flagellin_arch-type"/>
    <property type="match status" value="1"/>
</dbReference>
<keyword evidence="5" id="KW-1133">Transmembrane helix</keyword>
<accession>A0A3R7X5S8</accession>
<keyword evidence="6" id="KW-0969">Cilium</keyword>
<evidence type="ECO:0000256" key="5">
    <source>
        <dbReference type="SAM" id="Phobius"/>
    </source>
</evidence>
<comment type="similarity">
    <text evidence="2 4">Belongs to the archaeal flagellin family.</text>
</comment>
<comment type="function">
    <text evidence="4">Flagellin is the subunit protein which polymerizes to form the filaments of archaeal flagella.</text>
</comment>
<dbReference type="GO" id="GO:0005198">
    <property type="term" value="F:structural molecule activity"/>
    <property type="evidence" value="ECO:0007669"/>
    <property type="project" value="InterPro"/>
</dbReference>
<organism evidence="6 7">
    <name type="scientific">Methanosalsum natronophilum</name>
    <dbReference type="NCBI Taxonomy" id="768733"/>
    <lineage>
        <taxon>Archaea</taxon>
        <taxon>Methanobacteriati</taxon>
        <taxon>Methanobacteriota</taxon>
        <taxon>Stenosarchaea group</taxon>
        <taxon>Methanomicrobia</taxon>
        <taxon>Methanosarcinales</taxon>
        <taxon>Methanosarcinaceae</taxon>
        <taxon>Methanosalsum</taxon>
    </lineage>
</organism>
<reference evidence="6 7" key="1">
    <citation type="submission" date="2018-08" db="EMBL/GenBank/DDBJ databases">
        <title>The metabolism and importance of syntrophic acetate oxidation coupled to methane or sulfide production in haloalkaline environments.</title>
        <authorList>
            <person name="Timmers P.H.A."/>
            <person name="Vavourakis C.D."/>
            <person name="Sorokin D.Y."/>
            <person name="Sinninghe Damste J.S."/>
            <person name="Muyzer G."/>
            <person name="Stams A.J.M."/>
            <person name="Plugge C.M."/>
        </authorList>
    </citation>
    <scope>NUCLEOTIDE SEQUENCE [LARGE SCALE GENOMIC DNA]</scope>
    <source>
        <strain evidence="6">MSAO_Arc3</strain>
    </source>
</reference>
<evidence type="ECO:0000256" key="3">
    <source>
        <dbReference type="ARBA" id="ARBA00022440"/>
    </source>
</evidence>
<evidence type="ECO:0000256" key="4">
    <source>
        <dbReference type="RuleBase" id="RU361282"/>
    </source>
</evidence>
<dbReference type="InterPro" id="IPR002774">
    <property type="entry name" value="Flagellin_arc-type"/>
</dbReference>
<dbReference type="Proteomes" id="UP000284763">
    <property type="component" value="Unassembled WGS sequence"/>
</dbReference>
<feature type="transmembrane region" description="Helical" evidence="5">
    <location>
        <begin position="20"/>
        <end position="43"/>
    </location>
</feature>
<dbReference type="NCBIfam" id="TIGR02537">
    <property type="entry name" value="arch_flag_Nterm"/>
    <property type="match status" value="1"/>
</dbReference>
<feature type="non-terminal residue" evidence="6">
    <location>
        <position position="176"/>
    </location>
</feature>
<proteinExistence type="inferred from homology"/>
<dbReference type="GO" id="GO:0097588">
    <property type="term" value="P:archaeal or bacterial-type flagellum-dependent cell motility"/>
    <property type="evidence" value="ECO:0007669"/>
    <property type="project" value="InterPro"/>
</dbReference>
<keyword evidence="5" id="KW-0472">Membrane</keyword>
<evidence type="ECO:0000313" key="7">
    <source>
        <dbReference type="Proteomes" id="UP000284763"/>
    </source>
</evidence>
<keyword evidence="6" id="KW-0282">Flagellum</keyword>
<gene>
    <name evidence="6" type="ORF">D5R95_06520</name>
</gene>
<name>A0A3R7X5S8_9EURY</name>
<evidence type="ECO:0000256" key="2">
    <source>
        <dbReference type="ARBA" id="ARBA00010256"/>
    </source>
</evidence>
<keyword evidence="5" id="KW-0812">Transmembrane</keyword>
<sequence length="176" mass="18866">MSVLSRKYSLEFKTDTKAQIGIGTLIIFIAMVLIASIAAAVMIQTSGVLQEQAAQTGRQATQEVSSNIQIRNIEGYRANDTQGQSGASDTIDLIKINVGLHVGTSEIDVSQTIITVSDGIRTNTLVYAGNGDIFGNTMAGFGDDHSTNLELLLNGTTNEENNAQLFFTANPHRDED</sequence>
<comment type="caution">
    <text evidence="6">The sequence shown here is derived from an EMBL/GenBank/DDBJ whole genome shotgun (WGS) entry which is preliminary data.</text>
</comment>
<dbReference type="InterPro" id="IPR013373">
    <property type="entry name" value="Flagellin/pilin_N_arc"/>
</dbReference>
<dbReference type="PANTHER" id="PTHR35903:SF1">
    <property type="entry name" value="FLAGELLIN B1"/>
    <property type="match status" value="1"/>
</dbReference>
<protein>
    <recommendedName>
        <fullName evidence="4">Flagellin</fullName>
    </recommendedName>
</protein>
<keyword evidence="3 4" id="KW-0974">Archaeal flagellum</keyword>
<dbReference type="AlphaFoldDB" id="A0A3R7X5S8"/>
<evidence type="ECO:0000313" key="6">
    <source>
        <dbReference type="EMBL" id="RQD83059.1"/>
    </source>
</evidence>
<dbReference type="GO" id="GO:0097589">
    <property type="term" value="C:archaeal-type flagellum"/>
    <property type="evidence" value="ECO:0007669"/>
    <property type="project" value="UniProtKB-SubCell"/>
</dbReference>
<evidence type="ECO:0000256" key="1">
    <source>
        <dbReference type="ARBA" id="ARBA00004618"/>
    </source>
</evidence>
<comment type="subcellular location">
    <subcellularLocation>
        <location evidence="1 4">Archaeal flagellum</location>
    </subcellularLocation>
</comment>
<keyword evidence="6" id="KW-0966">Cell projection</keyword>